<evidence type="ECO:0000256" key="6">
    <source>
        <dbReference type="SAM" id="Phobius"/>
    </source>
</evidence>
<feature type="transmembrane region" description="Helical" evidence="6">
    <location>
        <begin position="102"/>
        <end position="123"/>
    </location>
</feature>
<keyword evidence="4 6" id="KW-1133">Transmembrane helix</keyword>
<evidence type="ECO:0000256" key="3">
    <source>
        <dbReference type="ARBA" id="ARBA00022692"/>
    </source>
</evidence>
<gene>
    <name evidence="7" type="ORF">HNQ77_004686</name>
</gene>
<keyword evidence="2" id="KW-1003">Cell membrane</keyword>
<evidence type="ECO:0000256" key="4">
    <source>
        <dbReference type="ARBA" id="ARBA00022989"/>
    </source>
</evidence>
<evidence type="ECO:0000256" key="2">
    <source>
        <dbReference type="ARBA" id="ARBA00022475"/>
    </source>
</evidence>
<reference evidence="7 8" key="1">
    <citation type="submission" date="2020-08" db="EMBL/GenBank/DDBJ databases">
        <title>Genomic Encyclopedia of Type Strains, Phase IV (KMG-IV): sequencing the most valuable type-strain genomes for metagenomic binning, comparative biology and taxonomic classification.</title>
        <authorList>
            <person name="Goeker M."/>
        </authorList>
    </citation>
    <scope>NUCLEOTIDE SEQUENCE [LARGE SCALE GENOMIC DNA]</scope>
    <source>
        <strain evidence="7 8">DSM 103733</strain>
    </source>
</reference>
<dbReference type="OrthoDB" id="122691at2"/>
<keyword evidence="8" id="KW-1185">Reference proteome</keyword>
<keyword evidence="5 6" id="KW-0472">Membrane</keyword>
<proteinExistence type="predicted"/>
<evidence type="ECO:0000256" key="1">
    <source>
        <dbReference type="ARBA" id="ARBA00004651"/>
    </source>
</evidence>
<sequence length="154" mass="16394">MTDSVTTPQSDSIPNSDATAEANAAMNFTDADLRAAMQRSLRTCAAMGIILTGIFGFVSGWRSALLAIAGTIVSLVGLYEWQQLIDFVNARLDRQKPARPAARVAVMFFLRLGFAAVVIYASLKCSRGTPYALIAGLGLGVLALAIEAVRLIRS</sequence>
<accession>A0A841K290</accession>
<feature type="transmembrane region" description="Helical" evidence="6">
    <location>
        <begin position="129"/>
        <end position="152"/>
    </location>
</feature>
<feature type="transmembrane region" description="Helical" evidence="6">
    <location>
        <begin position="40"/>
        <end position="58"/>
    </location>
</feature>
<evidence type="ECO:0000313" key="7">
    <source>
        <dbReference type="EMBL" id="MBB6146707.1"/>
    </source>
</evidence>
<keyword evidence="3 6" id="KW-0812">Transmembrane</keyword>
<evidence type="ECO:0000313" key="8">
    <source>
        <dbReference type="Proteomes" id="UP000538666"/>
    </source>
</evidence>
<organism evidence="7 8">
    <name type="scientific">Silvibacterium bohemicum</name>
    <dbReference type="NCBI Taxonomy" id="1577686"/>
    <lineage>
        <taxon>Bacteria</taxon>
        <taxon>Pseudomonadati</taxon>
        <taxon>Acidobacteriota</taxon>
        <taxon>Terriglobia</taxon>
        <taxon>Terriglobales</taxon>
        <taxon>Acidobacteriaceae</taxon>
        <taxon>Silvibacterium</taxon>
    </lineage>
</organism>
<evidence type="ECO:0000256" key="5">
    <source>
        <dbReference type="ARBA" id="ARBA00023136"/>
    </source>
</evidence>
<dbReference type="InterPro" id="IPR005598">
    <property type="entry name" value="ATP_synth_I"/>
</dbReference>
<dbReference type="Proteomes" id="UP000538666">
    <property type="component" value="Unassembled WGS sequence"/>
</dbReference>
<comment type="subcellular location">
    <subcellularLocation>
        <location evidence="1">Cell membrane</location>
        <topology evidence="1">Multi-pass membrane protein</topology>
    </subcellularLocation>
</comment>
<protein>
    <submittedName>
        <fullName evidence="7">Putative membrane protein</fullName>
    </submittedName>
</protein>
<comment type="caution">
    <text evidence="7">The sequence shown here is derived from an EMBL/GenBank/DDBJ whole genome shotgun (WGS) entry which is preliminary data.</text>
</comment>
<dbReference type="AlphaFoldDB" id="A0A841K290"/>
<dbReference type="EMBL" id="JACHEK010000010">
    <property type="protein sequence ID" value="MBB6146707.1"/>
    <property type="molecule type" value="Genomic_DNA"/>
</dbReference>
<name>A0A841K290_9BACT</name>
<dbReference type="RefSeq" id="WP_050060281.1">
    <property type="nucleotide sequence ID" value="NZ_JACHEK010000010.1"/>
</dbReference>
<dbReference type="Pfam" id="PF03899">
    <property type="entry name" value="ATP-synt_I"/>
    <property type="match status" value="1"/>
</dbReference>
<dbReference type="GO" id="GO:0005886">
    <property type="term" value="C:plasma membrane"/>
    <property type="evidence" value="ECO:0007669"/>
    <property type="project" value="UniProtKB-SubCell"/>
</dbReference>